<dbReference type="SUPFAM" id="SSF46689">
    <property type="entry name" value="Homeodomain-like"/>
    <property type="match status" value="1"/>
</dbReference>
<feature type="DNA-binding region" description="Homeobox" evidence="8">
    <location>
        <begin position="414"/>
        <end position="473"/>
    </location>
</feature>
<evidence type="ECO:0000259" key="13">
    <source>
        <dbReference type="PROSITE" id="PS51042"/>
    </source>
</evidence>
<evidence type="ECO:0000256" key="1">
    <source>
        <dbReference type="ARBA" id="ARBA00004123"/>
    </source>
</evidence>
<dbReference type="PROSITE" id="PS50071">
    <property type="entry name" value="HOMEOBOX_2"/>
    <property type="match status" value="1"/>
</dbReference>
<dbReference type="InterPro" id="IPR051649">
    <property type="entry name" value="CUT_Homeobox"/>
</dbReference>
<dbReference type="FunFam" id="1.10.10.60:FF:000054">
    <property type="entry name" value="One cut domain family member"/>
    <property type="match status" value="1"/>
</dbReference>
<feature type="region of interest" description="Disordered" evidence="11">
    <location>
        <begin position="472"/>
        <end position="493"/>
    </location>
</feature>
<dbReference type="InterPro" id="IPR009057">
    <property type="entry name" value="Homeodomain-like_sf"/>
</dbReference>
<dbReference type="AlphaFoldDB" id="A0A3Q3A0Q4"/>
<keyword evidence="6 10" id="KW-0804">Transcription</keyword>
<evidence type="ECO:0000256" key="9">
    <source>
        <dbReference type="RuleBase" id="RU000682"/>
    </source>
</evidence>
<dbReference type="STRING" id="37003.ENSKMAP00000009748"/>
<feature type="compositionally biased region" description="Low complexity" evidence="11">
    <location>
        <begin position="477"/>
        <end position="493"/>
    </location>
</feature>
<feature type="domain" description="CUT" evidence="13">
    <location>
        <begin position="312"/>
        <end position="398"/>
    </location>
</feature>
<evidence type="ECO:0000256" key="7">
    <source>
        <dbReference type="ARBA" id="ARBA00023242"/>
    </source>
</evidence>
<dbReference type="CDD" id="cd00086">
    <property type="entry name" value="homeodomain"/>
    <property type="match status" value="1"/>
</dbReference>
<dbReference type="Gene3D" id="1.10.260.40">
    <property type="entry name" value="lambda repressor-like DNA-binding domains"/>
    <property type="match status" value="1"/>
</dbReference>
<evidence type="ECO:0000256" key="5">
    <source>
        <dbReference type="ARBA" id="ARBA00023155"/>
    </source>
</evidence>
<dbReference type="OMA" id="YKDHMSG"/>
<dbReference type="Gene3D" id="1.10.10.60">
    <property type="entry name" value="Homeodomain-like"/>
    <property type="match status" value="1"/>
</dbReference>
<dbReference type="Proteomes" id="UP000264800">
    <property type="component" value="Unplaced"/>
</dbReference>
<dbReference type="InterPro" id="IPR003350">
    <property type="entry name" value="CUT_dom"/>
</dbReference>
<dbReference type="GO" id="GO:0000978">
    <property type="term" value="F:RNA polymerase II cis-regulatory region sequence-specific DNA binding"/>
    <property type="evidence" value="ECO:0007669"/>
    <property type="project" value="TreeGrafter"/>
</dbReference>
<evidence type="ECO:0000256" key="4">
    <source>
        <dbReference type="ARBA" id="ARBA00023125"/>
    </source>
</evidence>
<sequence length="493" mass="53355">MKTAYTNAYRCLAKDLDAYAMNTDMTMDGIGSLHGGVSVSSVAPDAELMSGHSPHHGRGGSSAAAAAAAASTLRIHQDLAAAAASSRSAMVSGMASILDGSGEYRPELSLPLHHAMSVPCDSSSPGMGMSGTYTTLTPLQPLPPISTVSDKFHHHHHHHQRLSGNVSGSFTLMRDERGLPGMNNIYSPYKEHMSGMGQSLSPVLGNIHNTQQGLHNYGAATHGGHDKMLNFDPATASMLARGDHHQHRGLGGPAAGMMPHLNGMHHPGHPVASSAGHHPHAHPHPHLQSPSHGPVLASTRDRPPSSSGTQGPNGSGQLEEINTKEVAQRITAELKRYSIPQAIFAQRVLCRSQGTLSDLLRNPKPWSKLKSGRETFRRMWKWLQEPEFQRMSALRLAACKRKEQDTAKDRNNTPKKSRLVFTDLQRRTLLAIFKENKRPSKEMQLTISQQLGLELTTVSNFFMNARRRSLDKWTDDGASPGAQSSASSTCTKA</sequence>
<dbReference type="GeneTree" id="ENSGT00950000183103"/>
<comment type="similarity">
    <text evidence="2 10">Belongs to the CUT homeobox family.</text>
</comment>
<dbReference type="InterPro" id="IPR001356">
    <property type="entry name" value="HD"/>
</dbReference>
<organism evidence="14 15">
    <name type="scientific">Kryptolebias marmoratus</name>
    <name type="common">Mangrove killifish</name>
    <name type="synonym">Rivulus marmoratus</name>
    <dbReference type="NCBI Taxonomy" id="37003"/>
    <lineage>
        <taxon>Eukaryota</taxon>
        <taxon>Metazoa</taxon>
        <taxon>Chordata</taxon>
        <taxon>Craniata</taxon>
        <taxon>Vertebrata</taxon>
        <taxon>Euteleostomi</taxon>
        <taxon>Actinopterygii</taxon>
        <taxon>Neopterygii</taxon>
        <taxon>Teleostei</taxon>
        <taxon>Neoteleostei</taxon>
        <taxon>Acanthomorphata</taxon>
        <taxon>Ovalentaria</taxon>
        <taxon>Atherinomorphae</taxon>
        <taxon>Cyprinodontiformes</taxon>
        <taxon>Rivulidae</taxon>
        <taxon>Kryptolebias</taxon>
    </lineage>
</organism>
<dbReference type="GO" id="GO:0005634">
    <property type="term" value="C:nucleus"/>
    <property type="evidence" value="ECO:0007669"/>
    <property type="project" value="UniProtKB-SubCell"/>
</dbReference>
<dbReference type="PANTHER" id="PTHR14057">
    <property type="entry name" value="TRANSCRIPTION FACTOR ONECUT"/>
    <property type="match status" value="1"/>
</dbReference>
<feature type="region of interest" description="Disordered" evidence="11">
    <location>
        <begin position="242"/>
        <end position="322"/>
    </location>
</feature>
<dbReference type="OrthoDB" id="10068888at2759"/>
<keyword evidence="5 8" id="KW-0371">Homeobox</keyword>
<dbReference type="SMART" id="SM01109">
    <property type="entry name" value="CUT"/>
    <property type="match status" value="1"/>
</dbReference>
<evidence type="ECO:0000256" key="6">
    <source>
        <dbReference type="ARBA" id="ARBA00023163"/>
    </source>
</evidence>
<proteinExistence type="inferred from homology"/>
<evidence type="ECO:0000256" key="11">
    <source>
        <dbReference type="SAM" id="MobiDB-lite"/>
    </source>
</evidence>
<dbReference type="Ensembl" id="ENSKMAT00000009897.1">
    <property type="protein sequence ID" value="ENSKMAP00000009748.1"/>
    <property type="gene ID" value="ENSKMAG00000007330.1"/>
</dbReference>
<evidence type="ECO:0000256" key="10">
    <source>
        <dbReference type="RuleBase" id="RU361129"/>
    </source>
</evidence>
<keyword evidence="4 8" id="KW-0238">DNA-binding</keyword>
<dbReference type="Pfam" id="PF02376">
    <property type="entry name" value="CUT"/>
    <property type="match status" value="1"/>
</dbReference>
<dbReference type="SMART" id="SM00389">
    <property type="entry name" value="HOX"/>
    <property type="match status" value="1"/>
</dbReference>
<dbReference type="PANTHER" id="PTHR14057:SF10">
    <property type="entry name" value="ONE CUT DOMAIN FAMILY MEMBER 2"/>
    <property type="match status" value="1"/>
</dbReference>
<reference evidence="14" key="1">
    <citation type="submission" date="2025-08" db="UniProtKB">
        <authorList>
            <consortium name="Ensembl"/>
        </authorList>
    </citation>
    <scope>IDENTIFICATION</scope>
</reference>
<dbReference type="CTD" id="9480"/>
<dbReference type="Pfam" id="PF00046">
    <property type="entry name" value="Homeodomain"/>
    <property type="match status" value="1"/>
</dbReference>
<keyword evidence="15" id="KW-1185">Reference proteome</keyword>
<feature type="domain" description="Homeobox" evidence="12">
    <location>
        <begin position="412"/>
        <end position="472"/>
    </location>
</feature>
<keyword evidence="3 10" id="KW-0805">Transcription regulation</keyword>
<evidence type="ECO:0000259" key="12">
    <source>
        <dbReference type="PROSITE" id="PS50071"/>
    </source>
</evidence>
<protein>
    <recommendedName>
        <fullName evidence="10">One cut domain family member</fullName>
    </recommendedName>
</protein>
<dbReference type="RefSeq" id="XP_017288422.1">
    <property type="nucleotide sequence ID" value="XM_017432933.2"/>
</dbReference>
<dbReference type="FunFam" id="1.10.260.40:FF:000005">
    <property type="entry name" value="One cut domain family member"/>
    <property type="match status" value="1"/>
</dbReference>
<evidence type="ECO:0000256" key="3">
    <source>
        <dbReference type="ARBA" id="ARBA00023015"/>
    </source>
</evidence>
<evidence type="ECO:0000313" key="14">
    <source>
        <dbReference type="Ensembl" id="ENSKMAP00000009748.1"/>
    </source>
</evidence>
<evidence type="ECO:0000256" key="8">
    <source>
        <dbReference type="PROSITE-ProRule" id="PRU00108"/>
    </source>
</evidence>
<reference evidence="14" key="2">
    <citation type="submission" date="2025-09" db="UniProtKB">
        <authorList>
            <consortium name="Ensembl"/>
        </authorList>
    </citation>
    <scope>IDENTIFICATION</scope>
</reference>
<dbReference type="GO" id="GO:0000981">
    <property type="term" value="F:DNA-binding transcription factor activity, RNA polymerase II-specific"/>
    <property type="evidence" value="ECO:0007669"/>
    <property type="project" value="TreeGrafter"/>
</dbReference>
<keyword evidence="7 8" id="KW-0539">Nucleus</keyword>
<feature type="compositionally biased region" description="Polar residues" evidence="11">
    <location>
        <begin position="304"/>
        <end position="316"/>
    </location>
</feature>
<comment type="subcellular location">
    <subcellularLocation>
        <location evidence="1 8 9">Nucleus</location>
    </subcellularLocation>
</comment>
<name>A0A3Q3A0Q4_KRYMA</name>
<dbReference type="KEGG" id="kmr:108245761"/>
<accession>A0A3Q3A0Q4</accession>
<dbReference type="InterPro" id="IPR010982">
    <property type="entry name" value="Lambda_DNA-bd_dom_sf"/>
</dbReference>
<dbReference type="PROSITE" id="PS51042">
    <property type="entry name" value="CUT"/>
    <property type="match status" value="1"/>
</dbReference>
<evidence type="ECO:0000256" key="2">
    <source>
        <dbReference type="ARBA" id="ARBA00008190"/>
    </source>
</evidence>
<evidence type="ECO:0000313" key="15">
    <source>
        <dbReference type="Proteomes" id="UP000264800"/>
    </source>
</evidence>
<dbReference type="SUPFAM" id="SSF47413">
    <property type="entry name" value="lambda repressor-like DNA-binding domains"/>
    <property type="match status" value="1"/>
</dbReference>
<dbReference type="GeneID" id="108245761"/>